<accession>A0ABR8YBR1</accession>
<comment type="caution">
    <text evidence="2">The sequence shown here is derived from an EMBL/GenBank/DDBJ whole genome shotgun (WGS) entry which is preliminary data.</text>
</comment>
<proteinExistence type="predicted"/>
<organism evidence="2 3">
    <name type="scientific">Phocaeicola intestinalis</name>
    <dbReference type="NCBI Taxonomy" id="2762212"/>
    <lineage>
        <taxon>Bacteria</taxon>
        <taxon>Pseudomonadati</taxon>
        <taxon>Bacteroidota</taxon>
        <taxon>Bacteroidia</taxon>
        <taxon>Bacteroidales</taxon>
        <taxon>Bacteroidaceae</taxon>
        <taxon>Phocaeicola</taxon>
    </lineage>
</organism>
<dbReference type="SUPFAM" id="SSF88723">
    <property type="entry name" value="PIN domain-like"/>
    <property type="match status" value="1"/>
</dbReference>
<evidence type="ECO:0000313" key="3">
    <source>
        <dbReference type="Proteomes" id="UP000620874"/>
    </source>
</evidence>
<feature type="domain" description="PIN" evidence="1">
    <location>
        <begin position="3"/>
        <end position="116"/>
    </location>
</feature>
<dbReference type="Proteomes" id="UP000620874">
    <property type="component" value="Unassembled WGS sequence"/>
</dbReference>
<gene>
    <name evidence="2" type="ORF">H9625_14655</name>
</gene>
<keyword evidence="3" id="KW-1185">Reference proteome</keyword>
<dbReference type="RefSeq" id="WP_087406727.1">
    <property type="nucleotide sequence ID" value="NZ_JACSPP010000062.1"/>
</dbReference>
<name>A0ABR8YBR1_9BACT</name>
<dbReference type="InterPro" id="IPR029060">
    <property type="entry name" value="PIN-like_dom_sf"/>
</dbReference>
<reference evidence="2 3" key="1">
    <citation type="submission" date="2020-08" db="EMBL/GenBank/DDBJ databases">
        <title>A Genomic Blueprint of the Chicken Gut Microbiome.</title>
        <authorList>
            <person name="Gilroy R."/>
            <person name="Ravi A."/>
            <person name="Getino M."/>
            <person name="Pursley I."/>
            <person name="Horton D.L."/>
            <person name="Alikhan N.-F."/>
            <person name="Baker D."/>
            <person name="Gharbi K."/>
            <person name="Hall N."/>
            <person name="Watson M."/>
            <person name="Adriaenssens E.M."/>
            <person name="Foster-Nyarko E."/>
            <person name="Jarju S."/>
            <person name="Secka A."/>
            <person name="Antonio M."/>
            <person name="Oren A."/>
            <person name="Chaudhuri R."/>
            <person name="La Ragione R.M."/>
            <person name="Hildebrand F."/>
            <person name="Pallen M.J."/>
        </authorList>
    </citation>
    <scope>NUCLEOTIDE SEQUENCE [LARGE SCALE GENOMIC DNA]</scope>
    <source>
        <strain evidence="2 3">Sa1CVN1</strain>
    </source>
</reference>
<dbReference type="EMBL" id="JACSPP010000062">
    <property type="protein sequence ID" value="MBD8041656.1"/>
    <property type="molecule type" value="Genomic_DNA"/>
</dbReference>
<dbReference type="Gene3D" id="3.40.50.1010">
    <property type="entry name" value="5'-nuclease"/>
    <property type="match status" value="1"/>
</dbReference>
<protein>
    <submittedName>
        <fullName evidence="2">PIN domain-containing protein</fullName>
    </submittedName>
</protein>
<dbReference type="InterPro" id="IPR002716">
    <property type="entry name" value="PIN_dom"/>
</dbReference>
<evidence type="ECO:0000259" key="1">
    <source>
        <dbReference type="Pfam" id="PF13470"/>
    </source>
</evidence>
<sequence length="138" mass="15872">MKRAFLDTNVVIDLLDKRERFYPAAVKLFTLAYKRELSLYISPLTYATAAYVLRKHPIEELRILLSNLRKLSHVTLADEQTVDNALSSGFDDFEDALQYCSAIKENVSVIVTRNVKDFSLSKLPVMTPDDFLARYFCK</sequence>
<dbReference type="Pfam" id="PF13470">
    <property type="entry name" value="PIN_3"/>
    <property type="match status" value="1"/>
</dbReference>
<evidence type="ECO:0000313" key="2">
    <source>
        <dbReference type="EMBL" id="MBD8041656.1"/>
    </source>
</evidence>